<reference evidence="10" key="1">
    <citation type="submission" date="2022-03" db="EMBL/GenBank/DDBJ databases">
        <authorList>
            <person name="Woo C.Y."/>
        </authorList>
    </citation>
    <scope>NUCLEOTIDE SEQUENCE</scope>
    <source>
        <strain evidence="10">CYS-01</strain>
    </source>
</reference>
<evidence type="ECO:0000256" key="3">
    <source>
        <dbReference type="ARBA" id="ARBA00012856"/>
    </source>
</evidence>
<evidence type="ECO:0000256" key="2">
    <source>
        <dbReference type="ARBA" id="ARBA00009539"/>
    </source>
</evidence>
<evidence type="ECO:0000313" key="11">
    <source>
        <dbReference type="Proteomes" id="UP001165460"/>
    </source>
</evidence>
<dbReference type="EMBL" id="JALGBH010000002">
    <property type="protein sequence ID" value="MCJ0743864.1"/>
    <property type="molecule type" value="Genomic_DNA"/>
</dbReference>
<dbReference type="PANTHER" id="PTHR48069:SF3">
    <property type="entry name" value="DIHYDROFOLATE REDUCTASE"/>
    <property type="match status" value="1"/>
</dbReference>
<dbReference type="InterPro" id="IPR001796">
    <property type="entry name" value="DHFR_dom"/>
</dbReference>
<comment type="catalytic activity">
    <reaction evidence="8">
        <text>(6S)-5,6,7,8-tetrahydrofolate + NADP(+) = 7,8-dihydrofolate + NADPH + H(+)</text>
        <dbReference type="Rhea" id="RHEA:15009"/>
        <dbReference type="ChEBI" id="CHEBI:15378"/>
        <dbReference type="ChEBI" id="CHEBI:57451"/>
        <dbReference type="ChEBI" id="CHEBI:57453"/>
        <dbReference type="ChEBI" id="CHEBI:57783"/>
        <dbReference type="ChEBI" id="CHEBI:58349"/>
        <dbReference type="EC" id="1.5.1.3"/>
    </reaction>
</comment>
<evidence type="ECO:0000256" key="7">
    <source>
        <dbReference type="ARBA" id="ARBA00025067"/>
    </source>
</evidence>
<sequence length="168" mass="19169">MTDTLITKKLSIVVAVSSNNAIGKGNELLWYLSADLKHFKNITTGHTIIMGRKTYESIGKPLPNRRSIVITHNKDYKIEGAEVVHSLNDALDLLGENEEGFIIGGAQIYNQVLPFCNKIYLTTVHHHFDADAFFPEIDRKVWKETEKAEHKADERNEFDYTFSTLEKM</sequence>
<proteinExistence type="inferred from homology"/>
<feature type="domain" description="DHFR" evidence="9">
    <location>
        <begin position="9"/>
        <end position="167"/>
    </location>
</feature>
<keyword evidence="5 8" id="KW-0521">NADP</keyword>
<gene>
    <name evidence="10" type="ORF">MMF97_14185</name>
</gene>
<evidence type="ECO:0000259" key="9">
    <source>
        <dbReference type="PROSITE" id="PS51330"/>
    </source>
</evidence>
<dbReference type="RefSeq" id="WP_243363201.1">
    <property type="nucleotide sequence ID" value="NZ_JALGBH010000002.1"/>
</dbReference>
<dbReference type="InterPro" id="IPR012259">
    <property type="entry name" value="DHFR"/>
</dbReference>
<name>A0ABS9ZZX6_9SPHI</name>
<dbReference type="Pfam" id="PF00186">
    <property type="entry name" value="DHFR_1"/>
    <property type="match status" value="1"/>
</dbReference>
<accession>A0ABS9ZZX6</accession>
<evidence type="ECO:0000256" key="1">
    <source>
        <dbReference type="ARBA" id="ARBA00004903"/>
    </source>
</evidence>
<dbReference type="CDD" id="cd00209">
    <property type="entry name" value="DHFR"/>
    <property type="match status" value="1"/>
</dbReference>
<dbReference type="PRINTS" id="PR00070">
    <property type="entry name" value="DHFR"/>
</dbReference>
<comment type="pathway">
    <text evidence="1 8">Cofactor biosynthesis; tetrahydrofolate biosynthesis; 5,6,7,8-tetrahydrofolate from 7,8-dihydrofolate: step 1/1.</text>
</comment>
<dbReference type="EC" id="1.5.1.3" evidence="3 8"/>
<comment type="similarity">
    <text evidence="2 8">Belongs to the dihydrofolate reductase family.</text>
</comment>
<comment type="caution">
    <text evidence="10">The sequence shown here is derived from an EMBL/GenBank/DDBJ whole genome shotgun (WGS) entry which is preliminary data.</text>
</comment>
<keyword evidence="4 8" id="KW-0554">One-carbon metabolism</keyword>
<dbReference type="Gene3D" id="3.40.430.10">
    <property type="entry name" value="Dihydrofolate Reductase, subunit A"/>
    <property type="match status" value="1"/>
</dbReference>
<dbReference type="Proteomes" id="UP001165460">
    <property type="component" value="Unassembled WGS sequence"/>
</dbReference>
<evidence type="ECO:0000256" key="5">
    <source>
        <dbReference type="ARBA" id="ARBA00022857"/>
    </source>
</evidence>
<evidence type="ECO:0000256" key="4">
    <source>
        <dbReference type="ARBA" id="ARBA00022563"/>
    </source>
</evidence>
<dbReference type="PANTHER" id="PTHR48069">
    <property type="entry name" value="DIHYDROFOLATE REDUCTASE"/>
    <property type="match status" value="1"/>
</dbReference>
<evidence type="ECO:0000313" key="10">
    <source>
        <dbReference type="EMBL" id="MCJ0743864.1"/>
    </source>
</evidence>
<comment type="function">
    <text evidence="7 8">Key enzyme in folate metabolism. Catalyzes an essential reaction for de novo glycine and purine synthesis, and for DNA precursor synthesis.</text>
</comment>
<evidence type="ECO:0000256" key="6">
    <source>
        <dbReference type="ARBA" id="ARBA00023002"/>
    </source>
</evidence>
<dbReference type="PROSITE" id="PS51330">
    <property type="entry name" value="DHFR_2"/>
    <property type="match status" value="1"/>
</dbReference>
<organism evidence="10 11">
    <name type="scientific">Pedobacter montanisoli</name>
    <dbReference type="NCBI Taxonomy" id="2923277"/>
    <lineage>
        <taxon>Bacteria</taxon>
        <taxon>Pseudomonadati</taxon>
        <taxon>Bacteroidota</taxon>
        <taxon>Sphingobacteriia</taxon>
        <taxon>Sphingobacteriales</taxon>
        <taxon>Sphingobacteriaceae</taxon>
        <taxon>Pedobacter</taxon>
    </lineage>
</organism>
<keyword evidence="11" id="KW-1185">Reference proteome</keyword>
<evidence type="ECO:0000256" key="8">
    <source>
        <dbReference type="PIRNR" id="PIRNR000194"/>
    </source>
</evidence>
<dbReference type="PIRSF" id="PIRSF000194">
    <property type="entry name" value="DHFR"/>
    <property type="match status" value="1"/>
</dbReference>
<dbReference type="InterPro" id="IPR024072">
    <property type="entry name" value="DHFR-like_dom_sf"/>
</dbReference>
<dbReference type="SUPFAM" id="SSF53597">
    <property type="entry name" value="Dihydrofolate reductase-like"/>
    <property type="match status" value="1"/>
</dbReference>
<keyword evidence="6 8" id="KW-0560">Oxidoreductase</keyword>
<protein>
    <recommendedName>
        <fullName evidence="3 8">Dihydrofolate reductase</fullName>
        <ecNumber evidence="3 8">1.5.1.3</ecNumber>
    </recommendedName>
</protein>